<feature type="region of interest" description="Disordered" evidence="1">
    <location>
        <begin position="29"/>
        <end position="51"/>
    </location>
</feature>
<accession>A0ABC8QUQ5</accession>
<dbReference type="Proteomes" id="UP001642360">
    <property type="component" value="Unassembled WGS sequence"/>
</dbReference>
<reference evidence="2 3" key="1">
    <citation type="submission" date="2024-02" db="EMBL/GenBank/DDBJ databases">
        <authorList>
            <person name="Vignale AGUSTIN F."/>
            <person name="Sosa J E."/>
            <person name="Modenutti C."/>
        </authorList>
    </citation>
    <scope>NUCLEOTIDE SEQUENCE [LARGE SCALE GENOMIC DNA]</scope>
</reference>
<protein>
    <submittedName>
        <fullName evidence="2">Uncharacterized protein</fullName>
    </submittedName>
</protein>
<feature type="compositionally biased region" description="Low complexity" evidence="1">
    <location>
        <begin position="37"/>
        <end position="50"/>
    </location>
</feature>
<gene>
    <name evidence="2" type="ORF">ILEXP_LOCUS3446</name>
</gene>
<evidence type="ECO:0000313" key="3">
    <source>
        <dbReference type="Proteomes" id="UP001642360"/>
    </source>
</evidence>
<evidence type="ECO:0000313" key="2">
    <source>
        <dbReference type="EMBL" id="CAK9136469.1"/>
    </source>
</evidence>
<sequence>MKQSVARNSTATIRPQNLSLAMQTLLLPAGRSGNTQPASLPSAAAKPSSSHFHRPTLSFNFAPNLSFSFSSLKTLRSLCPSSTSSPSPYISLINRTRTLASAPISTAYTSPTTTLKRPSSLRFYLYMSNW</sequence>
<comment type="caution">
    <text evidence="2">The sequence shown here is derived from an EMBL/GenBank/DDBJ whole genome shotgun (WGS) entry which is preliminary data.</text>
</comment>
<dbReference type="AlphaFoldDB" id="A0ABC8QUQ5"/>
<name>A0ABC8QUQ5_9AQUA</name>
<dbReference type="EMBL" id="CAUOFW020000756">
    <property type="protein sequence ID" value="CAK9136469.1"/>
    <property type="molecule type" value="Genomic_DNA"/>
</dbReference>
<keyword evidence="3" id="KW-1185">Reference proteome</keyword>
<evidence type="ECO:0000256" key="1">
    <source>
        <dbReference type="SAM" id="MobiDB-lite"/>
    </source>
</evidence>
<organism evidence="2 3">
    <name type="scientific">Ilex paraguariensis</name>
    <name type="common">yerba mate</name>
    <dbReference type="NCBI Taxonomy" id="185542"/>
    <lineage>
        <taxon>Eukaryota</taxon>
        <taxon>Viridiplantae</taxon>
        <taxon>Streptophyta</taxon>
        <taxon>Embryophyta</taxon>
        <taxon>Tracheophyta</taxon>
        <taxon>Spermatophyta</taxon>
        <taxon>Magnoliopsida</taxon>
        <taxon>eudicotyledons</taxon>
        <taxon>Gunneridae</taxon>
        <taxon>Pentapetalae</taxon>
        <taxon>asterids</taxon>
        <taxon>campanulids</taxon>
        <taxon>Aquifoliales</taxon>
        <taxon>Aquifoliaceae</taxon>
        <taxon>Ilex</taxon>
    </lineage>
</organism>
<proteinExistence type="predicted"/>